<dbReference type="FunFam" id="1.20.1560.10:FF:000018">
    <property type="entry name" value="ATP-binding cassette subfamily B member 11"/>
    <property type="match status" value="1"/>
</dbReference>
<feature type="transmembrane region" description="Helical" evidence="11">
    <location>
        <begin position="848"/>
        <end position="868"/>
    </location>
</feature>
<keyword evidence="5" id="KW-0677">Repeat</keyword>
<evidence type="ECO:0000256" key="9">
    <source>
        <dbReference type="ARBA" id="ARBA00023136"/>
    </source>
</evidence>
<feature type="domain" description="ABC transmembrane type-1" evidence="13">
    <location>
        <begin position="761"/>
        <end position="911"/>
    </location>
</feature>
<accession>A0A818M3S8</accession>
<dbReference type="GO" id="GO:0005524">
    <property type="term" value="F:ATP binding"/>
    <property type="evidence" value="ECO:0007669"/>
    <property type="project" value="UniProtKB-KW"/>
</dbReference>
<feature type="region of interest" description="Disordered" evidence="10">
    <location>
        <begin position="1"/>
        <end position="29"/>
    </location>
</feature>
<organism evidence="14 15">
    <name type="scientific">Rotaria sordida</name>
    <dbReference type="NCBI Taxonomy" id="392033"/>
    <lineage>
        <taxon>Eukaryota</taxon>
        <taxon>Metazoa</taxon>
        <taxon>Spiralia</taxon>
        <taxon>Gnathifera</taxon>
        <taxon>Rotifera</taxon>
        <taxon>Eurotatoria</taxon>
        <taxon>Bdelloidea</taxon>
        <taxon>Philodinida</taxon>
        <taxon>Philodinidae</taxon>
        <taxon>Rotaria</taxon>
    </lineage>
</organism>
<dbReference type="Gene3D" id="1.20.1560.10">
    <property type="entry name" value="ABC transporter type 1, transmembrane domain"/>
    <property type="match status" value="1"/>
</dbReference>
<dbReference type="PANTHER" id="PTHR43394">
    <property type="entry name" value="ATP-DEPENDENT PERMEASE MDL1, MITOCHONDRIAL"/>
    <property type="match status" value="1"/>
</dbReference>
<evidence type="ECO:0000256" key="11">
    <source>
        <dbReference type="SAM" id="Phobius"/>
    </source>
</evidence>
<dbReference type="FunFam" id="3.40.50.300:FF:000205">
    <property type="entry name" value="ABC transporter B family member 4"/>
    <property type="match status" value="1"/>
</dbReference>
<keyword evidence="3" id="KW-0813">Transport</keyword>
<dbReference type="PROSITE" id="PS50893">
    <property type="entry name" value="ABC_TRANSPORTER_2"/>
    <property type="match status" value="1"/>
</dbReference>
<dbReference type="InterPro" id="IPR027417">
    <property type="entry name" value="P-loop_NTPase"/>
</dbReference>
<feature type="transmembrane region" description="Helical" evidence="11">
    <location>
        <begin position="160"/>
        <end position="180"/>
    </location>
</feature>
<dbReference type="GO" id="GO:0090374">
    <property type="term" value="P:oligopeptide export from mitochondrion"/>
    <property type="evidence" value="ECO:0007669"/>
    <property type="project" value="TreeGrafter"/>
</dbReference>
<dbReference type="GO" id="GO:0015421">
    <property type="term" value="F:ABC-type oligopeptide transporter activity"/>
    <property type="evidence" value="ECO:0007669"/>
    <property type="project" value="TreeGrafter"/>
</dbReference>
<dbReference type="AlphaFoldDB" id="A0A818M3S8"/>
<dbReference type="InterPro" id="IPR011527">
    <property type="entry name" value="ABC1_TM_dom"/>
</dbReference>
<dbReference type="CDD" id="cd18577">
    <property type="entry name" value="ABC_6TM_Pgp_ABCB1_D1_like"/>
    <property type="match status" value="1"/>
</dbReference>
<dbReference type="InterPro" id="IPR003439">
    <property type="entry name" value="ABC_transporter-like_ATP-bd"/>
</dbReference>
<dbReference type="InterPro" id="IPR003593">
    <property type="entry name" value="AAA+_ATPase"/>
</dbReference>
<dbReference type="InterPro" id="IPR017871">
    <property type="entry name" value="ABC_transporter-like_CS"/>
</dbReference>
<dbReference type="Pfam" id="PF00005">
    <property type="entry name" value="ABC_tran"/>
    <property type="match status" value="1"/>
</dbReference>
<dbReference type="InterPro" id="IPR039421">
    <property type="entry name" value="Type_1_exporter"/>
</dbReference>
<keyword evidence="9 11" id="KW-0472">Membrane</keyword>
<dbReference type="InterPro" id="IPR036640">
    <property type="entry name" value="ABC1_TM_sf"/>
</dbReference>
<dbReference type="Proteomes" id="UP000663823">
    <property type="component" value="Unassembled WGS sequence"/>
</dbReference>
<feature type="domain" description="ABC transporter" evidence="12">
    <location>
        <begin position="438"/>
        <end position="674"/>
    </location>
</feature>
<keyword evidence="4 11" id="KW-0812">Transmembrane</keyword>
<keyword evidence="7" id="KW-0067">ATP-binding</keyword>
<evidence type="ECO:0000256" key="2">
    <source>
        <dbReference type="ARBA" id="ARBA00007577"/>
    </source>
</evidence>
<reference evidence="14" key="1">
    <citation type="submission" date="2021-02" db="EMBL/GenBank/DDBJ databases">
        <authorList>
            <person name="Nowell W R."/>
        </authorList>
    </citation>
    <scope>NUCLEOTIDE SEQUENCE</scope>
</reference>
<keyword evidence="8 11" id="KW-1133">Transmembrane helix</keyword>
<dbReference type="CDD" id="cd18578">
    <property type="entry name" value="ABC_6TM_Pgp_ABCB1_D2_like"/>
    <property type="match status" value="1"/>
</dbReference>
<evidence type="ECO:0000256" key="4">
    <source>
        <dbReference type="ARBA" id="ARBA00022692"/>
    </source>
</evidence>
<comment type="caution">
    <text evidence="14">The sequence shown here is derived from an EMBL/GenBank/DDBJ whole genome shotgun (WGS) entry which is preliminary data.</text>
</comment>
<feature type="transmembrane region" description="Helical" evidence="11">
    <location>
        <begin position="874"/>
        <end position="893"/>
    </location>
</feature>
<dbReference type="CDD" id="cd03249">
    <property type="entry name" value="ABC_MTABC3_MDL1_MDL2"/>
    <property type="match status" value="1"/>
</dbReference>
<dbReference type="EMBL" id="CAJOAX010000385">
    <property type="protein sequence ID" value="CAF3579905.1"/>
    <property type="molecule type" value="Genomic_DNA"/>
</dbReference>
<evidence type="ECO:0000256" key="8">
    <source>
        <dbReference type="ARBA" id="ARBA00022989"/>
    </source>
</evidence>
<evidence type="ECO:0000259" key="13">
    <source>
        <dbReference type="PROSITE" id="PS50929"/>
    </source>
</evidence>
<dbReference type="SUPFAM" id="SSF52540">
    <property type="entry name" value="P-loop containing nucleoside triphosphate hydrolases"/>
    <property type="match status" value="1"/>
</dbReference>
<evidence type="ECO:0000313" key="15">
    <source>
        <dbReference type="Proteomes" id="UP000663823"/>
    </source>
</evidence>
<evidence type="ECO:0000259" key="12">
    <source>
        <dbReference type="PROSITE" id="PS50893"/>
    </source>
</evidence>
<name>A0A818M3S8_9BILA</name>
<dbReference type="SUPFAM" id="SSF90123">
    <property type="entry name" value="ABC transporter transmembrane region"/>
    <property type="match status" value="2"/>
</dbReference>
<dbReference type="PROSITE" id="PS50929">
    <property type="entry name" value="ABC_TM1F"/>
    <property type="match status" value="2"/>
</dbReference>
<feature type="transmembrane region" description="Helical" evidence="11">
    <location>
        <begin position="338"/>
        <end position="361"/>
    </location>
</feature>
<feature type="domain" description="ABC transmembrane type-1" evidence="13">
    <location>
        <begin position="73"/>
        <end position="402"/>
    </location>
</feature>
<comment type="similarity">
    <text evidence="2">Belongs to the ABC transporter superfamily. ABCB family. Multidrug resistance exporter (TC 3.A.1.201) subfamily.</text>
</comment>
<evidence type="ECO:0000256" key="3">
    <source>
        <dbReference type="ARBA" id="ARBA00022448"/>
    </source>
</evidence>
<dbReference type="Pfam" id="PF00664">
    <property type="entry name" value="ABC_membrane"/>
    <property type="match status" value="2"/>
</dbReference>
<feature type="transmembrane region" description="Helical" evidence="11">
    <location>
        <begin position="260"/>
        <end position="281"/>
    </location>
</feature>
<feature type="transmembrane region" description="Helical" evidence="11">
    <location>
        <begin position="69"/>
        <end position="91"/>
    </location>
</feature>
<proteinExistence type="inferred from homology"/>
<evidence type="ECO:0000256" key="7">
    <source>
        <dbReference type="ARBA" id="ARBA00022840"/>
    </source>
</evidence>
<dbReference type="PANTHER" id="PTHR43394:SF27">
    <property type="entry name" value="ATP-DEPENDENT TRANSLOCASE ABCB1-LIKE"/>
    <property type="match status" value="1"/>
</dbReference>
<keyword evidence="6" id="KW-0547">Nucleotide-binding</keyword>
<feature type="compositionally biased region" description="Low complexity" evidence="10">
    <location>
        <begin position="10"/>
        <end position="22"/>
    </location>
</feature>
<evidence type="ECO:0000256" key="5">
    <source>
        <dbReference type="ARBA" id="ARBA00022737"/>
    </source>
</evidence>
<dbReference type="PROSITE" id="PS00211">
    <property type="entry name" value="ABC_TRANSPORTER_1"/>
    <property type="match status" value="1"/>
</dbReference>
<evidence type="ECO:0000256" key="1">
    <source>
        <dbReference type="ARBA" id="ARBA00004141"/>
    </source>
</evidence>
<dbReference type="SMART" id="SM00382">
    <property type="entry name" value="AAA"/>
    <property type="match status" value="1"/>
</dbReference>
<evidence type="ECO:0000256" key="6">
    <source>
        <dbReference type="ARBA" id="ARBA00022741"/>
    </source>
</evidence>
<feature type="transmembrane region" description="Helical" evidence="11">
    <location>
        <begin position="767"/>
        <end position="793"/>
    </location>
</feature>
<protein>
    <submittedName>
        <fullName evidence="14">Uncharacterized protein</fullName>
    </submittedName>
</protein>
<evidence type="ECO:0000313" key="14">
    <source>
        <dbReference type="EMBL" id="CAF3579905.1"/>
    </source>
</evidence>
<comment type="subcellular location">
    <subcellularLocation>
        <location evidence="1">Membrane</location>
        <topology evidence="1">Multi-pass membrane protein</topology>
    </subcellularLocation>
</comment>
<dbReference type="Gene3D" id="3.40.50.300">
    <property type="entry name" value="P-loop containing nucleotide triphosphate hydrolases"/>
    <property type="match status" value="1"/>
</dbReference>
<sequence>MKMRKMPDALKQLDQSSSSDLKVMSQEEEEEKSKKTNFWQRFHIKKQHKTQIEVVSIQSLFRYATIPELFYIVLGTIASLAFGVCLPLALIPFGAMVDSFIDHATNLCSFNLTSLTQQYCPSNVTLTSINFYTIISLCNVSKSNFTLIHYDIKVRTNKQVIILIIIGFVNLISGYIRVILLETSAERQTRTIRQILFQSILKKDVVFFDTHKTGELSVRLTDDINKIHDGIGNKFGSVIEVSTTFTSCIIIGFIKGWKLSLVIFSFAPIIFITLAILLRIVTRMTAIELKAYGRAGIVAEEVISSIRTVLSYNGQEREVQRYEQYLDDAKKCGIRKGVTTGIITGVTYFLLFCTYALGFWYGTKLVWEESYTIGNVFTIFMCITGAFLTLGQASPYFQALYEARVAAYGIWEVIDEPSKINNMNSDKGLIKDDLIGDIHFSNVYFSYPSRPDVPILTNLSFNIKFGQTVALVGSSGSGKSTCIQLLQRFYDPQLGSILIDGKQVNQYNLKWLRKHIGVVNQEPVLFHTTIRQNILFGSDSATNEEIYQAAKIANAHDFIMTLPNKYETLVGERGAALSGGQKQRIAIARALLRDPKILLLDEATSSLDNESEKIVQKALDRVAQGRTTLIIAHRLSTILNADKIIVMQQGEIVEEGDHDSLMKAQGIYFDLVKQQNLRQLEEEEEEESEMEQKEITQLIPGDQTNDDSMEQVHHKLAMDSGTESVISAVHEIKSSLAGDKFHKNDDEKMSKLKVFQECNENVQKQKVFLYILLYLIFGVISLVSPSIQGYFFAQSGEALTKRLRSKAFRAILRQEIAYFDQENHSTGALCTRLATEASAVKSASGVRFGLIFQHIFGMIVGILIGFVYSWQLTLLMLVFLPFILFGGILEIRLTTYFASKDKQILENAGKVCECFV</sequence>
<feature type="transmembrane region" description="Helical" evidence="11">
    <location>
        <begin position="235"/>
        <end position="254"/>
    </location>
</feature>
<gene>
    <name evidence="14" type="ORF">OTI717_LOCUS5753</name>
</gene>
<dbReference type="GO" id="GO:0005743">
    <property type="term" value="C:mitochondrial inner membrane"/>
    <property type="evidence" value="ECO:0007669"/>
    <property type="project" value="TreeGrafter"/>
</dbReference>
<evidence type="ECO:0000256" key="10">
    <source>
        <dbReference type="SAM" id="MobiDB-lite"/>
    </source>
</evidence>
<dbReference type="GO" id="GO:0016887">
    <property type="term" value="F:ATP hydrolysis activity"/>
    <property type="evidence" value="ECO:0007669"/>
    <property type="project" value="InterPro"/>
</dbReference>